<evidence type="ECO:0000313" key="3">
    <source>
        <dbReference type="Proteomes" id="UP000215144"/>
    </source>
</evidence>
<gene>
    <name evidence="2" type="ORF">SAMEA4504048_02379</name>
</gene>
<dbReference type="InterPro" id="IPR007712">
    <property type="entry name" value="RelE/ParE_toxin"/>
</dbReference>
<organism evidence="2 3">
    <name type="scientific">Streptococcus acidominimus</name>
    <dbReference type="NCBI Taxonomy" id="1326"/>
    <lineage>
        <taxon>Bacteria</taxon>
        <taxon>Bacillati</taxon>
        <taxon>Bacillota</taxon>
        <taxon>Bacilli</taxon>
        <taxon>Lactobacillales</taxon>
        <taxon>Streptococcaceae</taxon>
        <taxon>Streptococcus</taxon>
    </lineage>
</organism>
<evidence type="ECO:0000256" key="1">
    <source>
        <dbReference type="ARBA" id="ARBA00022649"/>
    </source>
</evidence>
<dbReference type="EMBL" id="LT906454">
    <property type="protein sequence ID" value="SNV47577.1"/>
    <property type="molecule type" value="Genomic_DNA"/>
</dbReference>
<dbReference type="InterPro" id="IPR035093">
    <property type="entry name" value="RelE/ParE_toxin_dom_sf"/>
</dbReference>
<protein>
    <submittedName>
        <fullName evidence="2">Toxin to DNA-damage-inducible protein J</fullName>
    </submittedName>
</protein>
<dbReference type="Gene3D" id="3.30.2310.20">
    <property type="entry name" value="RelE-like"/>
    <property type="match status" value="1"/>
</dbReference>
<evidence type="ECO:0000313" key="2">
    <source>
        <dbReference type="EMBL" id="SNV47577.1"/>
    </source>
</evidence>
<dbReference type="AlphaFoldDB" id="A0A239XLM7"/>
<accession>A0A239XLM7</accession>
<dbReference type="Pfam" id="PF05016">
    <property type="entry name" value="ParE_toxin"/>
    <property type="match status" value="1"/>
</dbReference>
<sequence>MDYKEQDGLKRYRVEISDTVLKKLADIELYIAENYSKISAKNKVTEIFDALGGLEIFPHGGFSVDERFGVRLDDTWETRGVPLKKDYLALYLIDENNSVVVVTDLFSTKSDYIKALKKD</sequence>
<name>A0A239XLM7_STRAI</name>
<proteinExistence type="predicted"/>
<dbReference type="RefSeq" id="WP_095123630.1">
    <property type="nucleotide sequence ID" value="NZ_LT906454.1"/>
</dbReference>
<reference evidence="2 3" key="1">
    <citation type="submission" date="2017-06" db="EMBL/GenBank/DDBJ databases">
        <authorList>
            <consortium name="Pathogen Informatics"/>
        </authorList>
    </citation>
    <scope>NUCLEOTIDE SEQUENCE [LARGE SCALE GENOMIC DNA]</scope>
    <source>
        <strain evidence="2 3">NCTC11291</strain>
    </source>
</reference>
<keyword evidence="1" id="KW-1277">Toxin-antitoxin system</keyword>
<dbReference type="Proteomes" id="UP000215144">
    <property type="component" value="Chromosome 1"/>
</dbReference>
<dbReference type="KEGG" id="saco:SAME_02379"/>